<dbReference type="Proteomes" id="UP000032749">
    <property type="component" value="Chromosome"/>
</dbReference>
<protein>
    <submittedName>
        <fullName evidence="2">Uncharacterized protein</fullName>
    </submittedName>
</protein>
<dbReference type="AlphaFoldDB" id="R4YKZ1"/>
<dbReference type="KEGG" id="oai:OLEAN_C10410"/>
<gene>
    <name evidence="2" type="ORF">OLEAN_C10410</name>
</gene>
<keyword evidence="3" id="KW-1185">Reference proteome</keyword>
<sequence length="75" mass="8246">MAFILAALGGIVLGGGLAAWVLSNRWNQQVEVVKEALSDLADKHQAEQQQNKELKQELADTRYQLGEAKKDLAAR</sequence>
<keyword evidence="1" id="KW-0175">Coiled coil</keyword>
<evidence type="ECO:0000313" key="3">
    <source>
        <dbReference type="Proteomes" id="UP000032749"/>
    </source>
</evidence>
<reference evidence="2 3" key="1">
    <citation type="journal article" date="2013" name="Nat. Commun.">
        <title>Genome sequence and functional genomic analysis of the oil-degrading bacterium Oleispira antarctica.</title>
        <authorList>
            <person name="Kube M."/>
            <person name="Chernikova T.N."/>
            <person name="Al-Ramahi Y."/>
            <person name="Beloqui A."/>
            <person name="Lopez-Cortez N."/>
            <person name="Guazzaroni M.E."/>
            <person name="Heipieper H.J."/>
            <person name="Klages S."/>
            <person name="Kotsyurbenko O.R."/>
            <person name="Langer I."/>
            <person name="Nechitaylo T.Y."/>
            <person name="Lunsdorf H."/>
            <person name="Fernandez M."/>
            <person name="Juarez S."/>
            <person name="Ciordia S."/>
            <person name="Singer A."/>
            <person name="Kagan O."/>
            <person name="Egorova O."/>
            <person name="Petit P.A."/>
            <person name="Stogios P."/>
            <person name="Kim Y."/>
            <person name="Tchigvintsev A."/>
            <person name="Flick R."/>
            <person name="Denaro R."/>
            <person name="Genovese M."/>
            <person name="Albar J.P."/>
            <person name="Reva O.N."/>
            <person name="Martinez-Gomariz M."/>
            <person name="Tran H."/>
            <person name="Ferrer M."/>
            <person name="Savchenko A."/>
            <person name="Yakunin A.F."/>
            <person name="Yakimov M.M."/>
            <person name="Golyshina O.V."/>
            <person name="Reinhardt R."/>
            <person name="Golyshin P.N."/>
        </authorList>
    </citation>
    <scope>NUCLEOTIDE SEQUENCE [LARGE SCALE GENOMIC DNA]</scope>
</reference>
<feature type="coiled-coil region" evidence="1">
    <location>
        <begin position="30"/>
        <end position="71"/>
    </location>
</feature>
<name>R4YKZ1_OLEAN</name>
<evidence type="ECO:0000313" key="2">
    <source>
        <dbReference type="EMBL" id="CCK75217.1"/>
    </source>
</evidence>
<dbReference type="STRING" id="698738.OLEAN_C10410"/>
<dbReference type="EMBL" id="FO203512">
    <property type="protein sequence ID" value="CCK75217.1"/>
    <property type="molecule type" value="Genomic_DNA"/>
</dbReference>
<accession>R4YKZ1</accession>
<dbReference type="HOGENOM" id="CLU_2526401_0_0_6"/>
<organism evidence="2 3">
    <name type="scientific">Oleispira antarctica RB-8</name>
    <dbReference type="NCBI Taxonomy" id="698738"/>
    <lineage>
        <taxon>Bacteria</taxon>
        <taxon>Pseudomonadati</taxon>
        <taxon>Pseudomonadota</taxon>
        <taxon>Gammaproteobacteria</taxon>
        <taxon>Oceanospirillales</taxon>
        <taxon>Oceanospirillaceae</taxon>
        <taxon>Oleispira</taxon>
    </lineage>
</organism>
<evidence type="ECO:0000256" key="1">
    <source>
        <dbReference type="SAM" id="Coils"/>
    </source>
</evidence>
<proteinExistence type="predicted"/>